<evidence type="ECO:0000256" key="1">
    <source>
        <dbReference type="ARBA" id="ARBA00029457"/>
    </source>
</evidence>
<dbReference type="OrthoDB" id="5976774at2759"/>
<evidence type="ECO:0000313" key="2">
    <source>
        <dbReference type="EMBL" id="CAH1101473.1"/>
    </source>
</evidence>
<dbReference type="EMBL" id="OV651823">
    <property type="protein sequence ID" value="CAH1101473.1"/>
    <property type="molecule type" value="Genomic_DNA"/>
</dbReference>
<protein>
    <submittedName>
        <fullName evidence="2">Uncharacterized protein</fullName>
    </submittedName>
</protein>
<evidence type="ECO:0000313" key="3">
    <source>
        <dbReference type="Proteomes" id="UP001153636"/>
    </source>
</evidence>
<reference evidence="2" key="1">
    <citation type="submission" date="2022-01" db="EMBL/GenBank/DDBJ databases">
        <authorList>
            <person name="King R."/>
        </authorList>
    </citation>
    <scope>NUCLEOTIDE SEQUENCE</scope>
</reference>
<sequence>MLNNREIIKMCEVLAEQENLRVTINESIKCGFYAGCGALVGGIFGGPIGVALGGSLASITSAWMSKHKFKSVVEIIREDLTPAQKRTLTENMSRALANIKPEDYVQLATLVLTSASLKEVVMKELCGFLLKELNLRMVQ</sequence>
<proteinExistence type="inferred from homology"/>
<dbReference type="PANTHER" id="PTHR31493">
    <property type="entry name" value="NAZO FAMILY MEMBER"/>
    <property type="match status" value="1"/>
</dbReference>
<gene>
    <name evidence="2" type="ORF">PSYICH_LOCUS2510</name>
</gene>
<dbReference type="Proteomes" id="UP001153636">
    <property type="component" value="Chromosome 11"/>
</dbReference>
<dbReference type="PANTHER" id="PTHR31493:SF1">
    <property type="entry name" value="PROTEIN C19ORF12"/>
    <property type="match status" value="1"/>
</dbReference>
<comment type="similarity">
    <text evidence="1">Belongs to the C19orf12 family.</text>
</comment>
<dbReference type="AlphaFoldDB" id="A0A9P0CJZ6"/>
<accession>A0A9P0CJZ6</accession>
<name>A0A9P0CJZ6_9CUCU</name>
<dbReference type="InterPro" id="IPR033369">
    <property type="entry name" value="C19orf12"/>
</dbReference>
<dbReference type="Pfam" id="PF20721">
    <property type="entry name" value="C19orf12"/>
    <property type="match status" value="1"/>
</dbReference>
<keyword evidence="3" id="KW-1185">Reference proteome</keyword>
<organism evidence="2 3">
    <name type="scientific">Psylliodes chrysocephalus</name>
    <dbReference type="NCBI Taxonomy" id="3402493"/>
    <lineage>
        <taxon>Eukaryota</taxon>
        <taxon>Metazoa</taxon>
        <taxon>Ecdysozoa</taxon>
        <taxon>Arthropoda</taxon>
        <taxon>Hexapoda</taxon>
        <taxon>Insecta</taxon>
        <taxon>Pterygota</taxon>
        <taxon>Neoptera</taxon>
        <taxon>Endopterygota</taxon>
        <taxon>Coleoptera</taxon>
        <taxon>Polyphaga</taxon>
        <taxon>Cucujiformia</taxon>
        <taxon>Chrysomeloidea</taxon>
        <taxon>Chrysomelidae</taxon>
        <taxon>Galerucinae</taxon>
        <taxon>Alticini</taxon>
        <taxon>Psylliodes</taxon>
    </lineage>
</organism>